<dbReference type="SUPFAM" id="SSF48452">
    <property type="entry name" value="TPR-like"/>
    <property type="match status" value="1"/>
</dbReference>
<keyword evidence="4" id="KW-1185">Reference proteome</keyword>
<comment type="caution">
    <text evidence="3">The sequence shown here is derived from an EMBL/GenBank/DDBJ whole genome shotgun (WGS) entry which is preliminary data.</text>
</comment>
<evidence type="ECO:0000313" key="4">
    <source>
        <dbReference type="Proteomes" id="UP000245680"/>
    </source>
</evidence>
<accession>A0A2V2LFC7</accession>
<dbReference type="Pfam" id="PF00196">
    <property type="entry name" value="GerE"/>
    <property type="match status" value="1"/>
</dbReference>
<gene>
    <name evidence="3" type="ORF">DKT77_03610</name>
</gene>
<feature type="region of interest" description="Disordered" evidence="1">
    <location>
        <begin position="1"/>
        <end position="20"/>
    </location>
</feature>
<evidence type="ECO:0000313" key="3">
    <source>
        <dbReference type="EMBL" id="PWR04135.1"/>
    </source>
</evidence>
<dbReference type="InterPro" id="IPR041617">
    <property type="entry name" value="TPR_MalT"/>
</dbReference>
<dbReference type="GO" id="GO:0006355">
    <property type="term" value="P:regulation of DNA-templated transcription"/>
    <property type="evidence" value="ECO:0007669"/>
    <property type="project" value="InterPro"/>
</dbReference>
<evidence type="ECO:0000256" key="1">
    <source>
        <dbReference type="SAM" id="MobiDB-lite"/>
    </source>
</evidence>
<dbReference type="Gene3D" id="1.25.40.10">
    <property type="entry name" value="Tetratricopeptide repeat domain"/>
    <property type="match status" value="1"/>
</dbReference>
<dbReference type="AlphaFoldDB" id="A0A2V2LFC7"/>
<organism evidence="3 4">
    <name type="scientific">Meridianimarinicoccus roseus</name>
    <dbReference type="NCBI Taxonomy" id="2072018"/>
    <lineage>
        <taxon>Bacteria</taxon>
        <taxon>Pseudomonadati</taxon>
        <taxon>Pseudomonadota</taxon>
        <taxon>Alphaproteobacteria</taxon>
        <taxon>Rhodobacterales</taxon>
        <taxon>Paracoccaceae</taxon>
        <taxon>Meridianimarinicoccus</taxon>
    </lineage>
</organism>
<reference evidence="3 4" key="1">
    <citation type="submission" date="2018-05" db="EMBL/GenBank/DDBJ databases">
        <title>Rhodobacteraceae gen. nov., sp. nov. isolated from sea water.</title>
        <authorList>
            <person name="Ren Y."/>
        </authorList>
    </citation>
    <scope>NUCLEOTIDE SEQUENCE [LARGE SCALE GENOMIC DNA]</scope>
    <source>
        <strain evidence="3 4">TG-679</strain>
    </source>
</reference>
<dbReference type="InterPro" id="IPR016032">
    <property type="entry name" value="Sig_transdc_resp-reg_C-effctor"/>
</dbReference>
<dbReference type="Gene3D" id="1.10.10.10">
    <property type="entry name" value="Winged helix-like DNA-binding domain superfamily/Winged helix DNA-binding domain"/>
    <property type="match status" value="1"/>
</dbReference>
<dbReference type="SMART" id="SM00421">
    <property type="entry name" value="HTH_LUXR"/>
    <property type="match status" value="1"/>
</dbReference>
<name>A0A2V2LFC7_9RHOB</name>
<dbReference type="Proteomes" id="UP000245680">
    <property type="component" value="Unassembled WGS sequence"/>
</dbReference>
<dbReference type="OrthoDB" id="8337506at2"/>
<dbReference type="PROSITE" id="PS50043">
    <property type="entry name" value="HTH_LUXR_2"/>
    <property type="match status" value="1"/>
</dbReference>
<dbReference type="EMBL" id="QGKU01000012">
    <property type="protein sequence ID" value="PWR04135.1"/>
    <property type="molecule type" value="Genomic_DNA"/>
</dbReference>
<dbReference type="InterPro" id="IPR036388">
    <property type="entry name" value="WH-like_DNA-bd_sf"/>
</dbReference>
<dbReference type="InterPro" id="IPR011990">
    <property type="entry name" value="TPR-like_helical_dom_sf"/>
</dbReference>
<protein>
    <recommendedName>
        <fullName evidence="2">HTH luxR-type domain-containing protein</fullName>
    </recommendedName>
</protein>
<dbReference type="InterPro" id="IPR000792">
    <property type="entry name" value="Tscrpt_reg_LuxR_C"/>
</dbReference>
<dbReference type="CDD" id="cd06170">
    <property type="entry name" value="LuxR_C_like"/>
    <property type="match status" value="1"/>
</dbReference>
<proteinExistence type="predicted"/>
<feature type="domain" description="HTH luxR-type" evidence="2">
    <location>
        <begin position="484"/>
        <end position="546"/>
    </location>
</feature>
<dbReference type="Pfam" id="PF17874">
    <property type="entry name" value="TPR_MalT"/>
    <property type="match status" value="1"/>
</dbReference>
<sequence length="549" mass="60707">MDFPSRQPPAKLQAMPGNTDMGFQDTLSALNDRGGWRMAMQDAWACPVGVIACLDTARARQSPGVVLGLIFAAAKVGQTEEARRAFERFLPLIKKAALQDTGLAADVVLVDVHLSIYEDRICDAAMAERVRWAQARLREDDWIGRALVSNHLCNIALQMGDFDRGQKHAEDAIALYRRGGAVFGALHLHTHLAQIRLARGDLRAASEVLKTMEAELRAMPGPTQNLVAVSRILQAEVAYEANDLPAARHLRDAAFRFVEGHDAWSDILVAAYRVNARLAFADAGLPGALEAMSHGERIAVERRMPRLRRLMQVERLRALALSNEIKAAQRLLEDIGLTTDRAVIEESDDFALRQGSTLVAAARLLTRTRRAREALGFIATAEDLAIRRGQLLALAKLRVIAAHAHWSLGTKTEAVGSLLSAIRLLGDQPFARFIIDEGDDMHAIVQAVLDGDHVSVPPTRAQRRRLSDILLHWTGAPRATRHDAGDEAQALRRRYLELLALGHTNKEIGRIMGVSTNTVKYHLKHIFRDLRADNRARAVQRARDLGYLA</sequence>
<dbReference type="SUPFAM" id="SSF46894">
    <property type="entry name" value="C-terminal effector domain of the bipartite response regulators"/>
    <property type="match status" value="1"/>
</dbReference>
<dbReference type="GO" id="GO:0003677">
    <property type="term" value="F:DNA binding"/>
    <property type="evidence" value="ECO:0007669"/>
    <property type="project" value="InterPro"/>
</dbReference>
<evidence type="ECO:0000259" key="2">
    <source>
        <dbReference type="PROSITE" id="PS50043"/>
    </source>
</evidence>